<evidence type="ECO:0000313" key="2">
    <source>
        <dbReference type="Proteomes" id="UP001589627"/>
    </source>
</evidence>
<feature type="non-terminal residue" evidence="1">
    <location>
        <position position="100"/>
    </location>
</feature>
<gene>
    <name evidence="1" type="ORF">ACFFNX_23300</name>
</gene>
<reference evidence="1 2" key="1">
    <citation type="submission" date="2024-09" db="EMBL/GenBank/DDBJ databases">
        <authorList>
            <person name="Sun Q."/>
            <person name="Mori K."/>
        </authorList>
    </citation>
    <scope>NUCLEOTIDE SEQUENCE [LARGE SCALE GENOMIC DNA]</scope>
    <source>
        <strain evidence="1 2">TBRC 0563</strain>
    </source>
</reference>
<sequence length="100" mass="10090">MRCRTSTHPLLDGDFDAVVVPVFAGGELPERVRSAAGVPPGLAGIAARFDLRTAGDACWVPAAESGPDVLLMCVGPSVDGEATGEGLRAASMVAGRGVGR</sequence>
<evidence type="ECO:0000313" key="1">
    <source>
        <dbReference type="EMBL" id="MFB9835113.1"/>
    </source>
</evidence>
<protein>
    <recommendedName>
        <fullName evidence="3">AraC family transcriptional regulator</fullName>
    </recommendedName>
</protein>
<name>A0ABV5YKH7_9ACTN</name>
<accession>A0ABV5YKH7</accession>
<evidence type="ECO:0008006" key="3">
    <source>
        <dbReference type="Google" id="ProtNLM"/>
    </source>
</evidence>
<organism evidence="1 2">
    <name type="scientific">Actinoallomurus acaciae</name>
    <dbReference type="NCBI Taxonomy" id="502577"/>
    <lineage>
        <taxon>Bacteria</taxon>
        <taxon>Bacillati</taxon>
        <taxon>Actinomycetota</taxon>
        <taxon>Actinomycetes</taxon>
        <taxon>Streptosporangiales</taxon>
        <taxon>Thermomonosporaceae</taxon>
        <taxon>Actinoallomurus</taxon>
    </lineage>
</organism>
<keyword evidence="2" id="KW-1185">Reference proteome</keyword>
<comment type="caution">
    <text evidence="1">The sequence shown here is derived from an EMBL/GenBank/DDBJ whole genome shotgun (WGS) entry which is preliminary data.</text>
</comment>
<proteinExistence type="predicted"/>
<dbReference type="RefSeq" id="WP_378205985.1">
    <property type="nucleotide sequence ID" value="NZ_JBHLZP010000179.1"/>
</dbReference>
<dbReference type="Proteomes" id="UP001589627">
    <property type="component" value="Unassembled WGS sequence"/>
</dbReference>
<dbReference type="EMBL" id="JBHLZP010000179">
    <property type="protein sequence ID" value="MFB9835113.1"/>
    <property type="molecule type" value="Genomic_DNA"/>
</dbReference>